<feature type="region of interest" description="Disordered" evidence="1">
    <location>
        <begin position="1"/>
        <end position="30"/>
    </location>
</feature>
<gene>
    <name evidence="2" type="ORF">Ctob_009670</name>
</gene>
<evidence type="ECO:0000313" key="2">
    <source>
        <dbReference type="EMBL" id="KOO24057.1"/>
    </source>
</evidence>
<proteinExistence type="predicted"/>
<dbReference type="EMBL" id="JWZX01003131">
    <property type="protein sequence ID" value="KOO24057.1"/>
    <property type="molecule type" value="Genomic_DNA"/>
</dbReference>
<reference evidence="3" key="1">
    <citation type="journal article" date="2015" name="PLoS Genet.">
        <title>Genome Sequence and Transcriptome Analyses of Chrysochromulina tobin: Metabolic Tools for Enhanced Algal Fitness in the Prominent Order Prymnesiales (Haptophyceae).</title>
        <authorList>
            <person name="Hovde B.T."/>
            <person name="Deodato C.R."/>
            <person name="Hunsperger H.M."/>
            <person name="Ryken S.A."/>
            <person name="Yost W."/>
            <person name="Jha R.K."/>
            <person name="Patterson J."/>
            <person name="Monnat R.J. Jr."/>
            <person name="Barlow S.B."/>
            <person name="Starkenburg S.R."/>
            <person name="Cattolico R.A."/>
        </authorList>
    </citation>
    <scope>NUCLEOTIDE SEQUENCE</scope>
    <source>
        <strain evidence="3">CCMP291</strain>
    </source>
</reference>
<evidence type="ECO:0000313" key="3">
    <source>
        <dbReference type="Proteomes" id="UP000037460"/>
    </source>
</evidence>
<dbReference type="Proteomes" id="UP000037460">
    <property type="component" value="Unassembled WGS sequence"/>
</dbReference>
<evidence type="ECO:0000256" key="1">
    <source>
        <dbReference type="SAM" id="MobiDB-lite"/>
    </source>
</evidence>
<accession>A0A0M0JCH8</accession>
<dbReference type="AlphaFoldDB" id="A0A0M0JCH8"/>
<comment type="caution">
    <text evidence="2">The sequence shown here is derived from an EMBL/GenBank/DDBJ whole genome shotgun (WGS) entry which is preliminary data.</text>
</comment>
<name>A0A0M0JCH8_9EUKA</name>
<sequence>MATPTLKKLSARQIRPIQPPSPKAEVAKVVPRTEPVRPLALAARDEPLPVPRTEPVALFRESGLPLEALPFRCVHSRSQPAMNHCPSTLSSARPLARPSATRSHYLLYHLGTMIKCMLGNTDETNDYRVAYTALQHSACTRRTAWSCATSRSYSTRTGTQSSPGSIHPYEFDRVQCRAGTVRARADQLLSGLPGLHAEARVLGVGYDRLRPADTVSSRPRLSLALPRTALARPPAHDSAAWTSRCGAAVATVLLSAISTAISVTFATENRFLRSQATITGSPFP</sequence>
<organism evidence="2 3">
    <name type="scientific">Chrysochromulina tobinii</name>
    <dbReference type="NCBI Taxonomy" id="1460289"/>
    <lineage>
        <taxon>Eukaryota</taxon>
        <taxon>Haptista</taxon>
        <taxon>Haptophyta</taxon>
        <taxon>Prymnesiophyceae</taxon>
        <taxon>Prymnesiales</taxon>
        <taxon>Chrysochromulinaceae</taxon>
        <taxon>Chrysochromulina</taxon>
    </lineage>
</organism>
<keyword evidence="3" id="KW-1185">Reference proteome</keyword>
<protein>
    <submittedName>
        <fullName evidence="2">Uncharacterized protein</fullName>
    </submittedName>
</protein>